<protein>
    <submittedName>
        <fullName evidence="3">CHAT domain-containing protein</fullName>
    </submittedName>
</protein>
<dbReference type="Proteomes" id="UP000316806">
    <property type="component" value="Chromosome"/>
</dbReference>
<dbReference type="AlphaFoldDB" id="A0A516RHC8"/>
<evidence type="ECO:0000313" key="3">
    <source>
        <dbReference type="EMBL" id="QDQ15044.1"/>
    </source>
</evidence>
<name>A0A516RHC8_STRST</name>
<gene>
    <name evidence="3" type="ORF">FH965_34580</name>
</gene>
<dbReference type="InterPro" id="IPR024983">
    <property type="entry name" value="CHAT_dom"/>
</dbReference>
<dbReference type="EMBL" id="CP040916">
    <property type="protein sequence ID" value="QDQ15044.1"/>
    <property type="molecule type" value="Genomic_DNA"/>
</dbReference>
<dbReference type="PANTHER" id="PTHR10098">
    <property type="entry name" value="RAPSYN-RELATED"/>
    <property type="match status" value="1"/>
</dbReference>
<reference evidence="3 4" key="1">
    <citation type="journal article" date="2019" name="J. Ind. Microbiol. Biotechnol.">
        <title>The complete genomic sequence of Streptomyces spectabilis NRRL-2792 and identification of secondary metabolite biosynthetic gene clusters.</title>
        <authorList>
            <person name="Sinha A."/>
            <person name="Phillips-Salemka S."/>
            <person name="Niraula T.A."/>
            <person name="Short K.A."/>
            <person name="Niraula N.P."/>
        </authorList>
    </citation>
    <scope>NUCLEOTIDE SEQUENCE [LARGE SCALE GENOMIC DNA]</scope>
    <source>
        <strain evidence="3 4">NRRL 2792</strain>
    </source>
</reference>
<dbReference type="SUPFAM" id="SSF48452">
    <property type="entry name" value="TPR-like"/>
    <property type="match status" value="1"/>
</dbReference>
<accession>A0A516RHC8</accession>
<evidence type="ECO:0000256" key="1">
    <source>
        <dbReference type="SAM" id="MobiDB-lite"/>
    </source>
</evidence>
<feature type="domain" description="CHAT" evidence="2">
    <location>
        <begin position="815"/>
        <end position="1106"/>
    </location>
</feature>
<organism evidence="3 4">
    <name type="scientific">Streptomyces spectabilis</name>
    <dbReference type="NCBI Taxonomy" id="68270"/>
    <lineage>
        <taxon>Bacteria</taxon>
        <taxon>Bacillati</taxon>
        <taxon>Actinomycetota</taxon>
        <taxon>Actinomycetes</taxon>
        <taxon>Kitasatosporales</taxon>
        <taxon>Streptomycetaceae</taxon>
        <taxon>Streptomyces</taxon>
    </lineage>
</organism>
<sequence length="1107" mass="119792">MTVSVRASYTWRCEKCGRESGAPVWRVADARERADVLEGPGPGVAWVDCPGCGTREHVEAPLLVLRPGAAAPLLYATSMAELQDGPPEFAVALLEEAEAAGAFRDDDVFTGKAIPLPRRLLPFVLTRDVERDLDDPEAACRDLAPEGPPTVANYEVFLRLLAGERDESRVDDLLRAVLTSPPDELAALLRTHPELTEDTRVRDAGRDELRAAVGTPLESVLQRRQELLDGLCDGRTPAQLVVDRYFESLSRFGGGLRTRLRDMYARACDTPGPESIPLVREALALAADLGERETESVLAAMLGERLMGAVHAGLDADLSEAFQALERALALLPEGSLDWVRVANNLASAHYMRDDGDRHEVWETARALLERASALDRAEHPEFWARIQTNYGLLLAERPGGGTEDLTLGIDHIRAGLTERSPERSTVNWAYSMANLGVVLFRRARPDDLREAERCYRDALRRLSPDADPVLWSQTQCNLAHLLLSREPADAEGARAAAAAARDLAARCPGLLNTGRIAWLLAQAGDLLDGPDNAGSTRLRREALAAAPPGVAPSLHLSIARELLTAYASAERWTEAADVASDMLTAVSALYDAQVTVASRRGVLVQVDRLARWTAFLLARAGRPERAVEALERGLACELSVVAGRGAADLAELDRVDPVMARRYRQARSRYRSTVAGPSPMAPDGAAPATREQARAERDLRAVVEDVQAIPGFEDFLRTTELRDIVRAAGGRPLAYLVNSPWGSYVLAVLGTRPAVRAVLVPEVTSTTLARLLLMDLDDPDDDTVGLWLVQQAPTATYRRLLPAALDRLTVLEPLVRPLAVLLTEDARHEAVVVPTGLLGLVPLHALPVGAGADDVLDDVGTLMLSPSAAVHEAARSRAARPPRTPPRLAAVADPDGSLPGSRSELAEILDLFADRGETGHAVGADATVAWVLDHLATASYLHLSCHGSAGFESRGGSLALADGHLDMDTLVRHQLPVCRLTVASACQSGHYGIIETPDEFLGLPAAFLQAGAACAVSSLWLVDDLATAVLMTRFYELLAQAHDPVPALRRSRRWLRGLTWDELARYAEAHRHLAVLSEGYAARARGRRERPFDSPVHWGAFTAWGV</sequence>
<dbReference type="Pfam" id="PF12770">
    <property type="entry name" value="CHAT"/>
    <property type="match status" value="1"/>
</dbReference>
<proteinExistence type="predicted"/>
<feature type="region of interest" description="Disordered" evidence="1">
    <location>
        <begin position="672"/>
        <end position="693"/>
    </location>
</feature>
<dbReference type="Gene3D" id="1.25.40.10">
    <property type="entry name" value="Tetratricopeptide repeat domain"/>
    <property type="match status" value="1"/>
</dbReference>
<dbReference type="InterPro" id="IPR011990">
    <property type="entry name" value="TPR-like_helical_dom_sf"/>
</dbReference>
<evidence type="ECO:0000313" key="4">
    <source>
        <dbReference type="Proteomes" id="UP000316806"/>
    </source>
</evidence>
<evidence type="ECO:0000259" key="2">
    <source>
        <dbReference type="Pfam" id="PF12770"/>
    </source>
</evidence>
<dbReference type="PANTHER" id="PTHR10098:SF108">
    <property type="entry name" value="TETRATRICOPEPTIDE REPEAT PROTEIN 28"/>
    <property type="match status" value="1"/>
</dbReference>